<dbReference type="Proteomes" id="UP000510686">
    <property type="component" value="Chromosome 1"/>
</dbReference>
<gene>
    <name evidence="1" type="ORF">G6M90_00g026630</name>
</gene>
<sequence>MRRNDEYFEPFATLTLGAAAATTWNYRRASSWSNPDGGNTKADLADHKVNYGSTPPWDALDKIKDHCLSNGCSSDSKFEIDTNVVKDDQLIGAKIKIAVGGSFKDPGQEGSLDQLVEIVKNVAAHSPYDVKKGVPYQVGNGCIPGAAGPTPCDPGKTEHVDQYHLTDMIVVRVEGKSGDQKADMNVHVTIEVPDVGGGVCADITKVGGAMAGALNGILGGIFTLASVGCK</sequence>
<dbReference type="GeneID" id="26237368"/>
<dbReference type="RefSeq" id="XP_065985763.1">
    <property type="nucleotide sequence ID" value="XM_066129970.1"/>
</dbReference>
<dbReference type="EMBL" id="CP058932">
    <property type="protein sequence ID" value="QLI64435.1"/>
    <property type="molecule type" value="Genomic_DNA"/>
</dbReference>
<protein>
    <submittedName>
        <fullName evidence="1">Uncharacterized protein</fullName>
    </submittedName>
</protein>
<dbReference type="AlphaFoldDB" id="A0A7D5UQH3"/>
<dbReference type="KEGG" id="mbrn:26237368"/>
<proteinExistence type="predicted"/>
<keyword evidence="2" id="KW-1185">Reference proteome</keyword>
<accession>A0A7D5UQH3</accession>
<evidence type="ECO:0000313" key="2">
    <source>
        <dbReference type="Proteomes" id="UP000510686"/>
    </source>
</evidence>
<reference evidence="1 2" key="1">
    <citation type="submission" date="2020-07" db="EMBL/GenBank/DDBJ databases">
        <title>Telomere length de novo assembly of all 7 chromosomes of the fungus, Metarhizium brunneum, using a novel assembly pipeline.</title>
        <authorList>
            <person name="Saud z."/>
            <person name="Kortsinoglou A."/>
            <person name="Kouvelis V.N."/>
            <person name="Butt T.M."/>
        </authorList>
    </citation>
    <scope>NUCLEOTIDE SEQUENCE [LARGE SCALE GENOMIC DNA]</scope>
    <source>
        <strain evidence="1 2">4556</strain>
    </source>
</reference>
<organism evidence="1 2">
    <name type="scientific">Metarhizium brunneum</name>
    <dbReference type="NCBI Taxonomy" id="500148"/>
    <lineage>
        <taxon>Eukaryota</taxon>
        <taxon>Fungi</taxon>
        <taxon>Dikarya</taxon>
        <taxon>Ascomycota</taxon>
        <taxon>Pezizomycotina</taxon>
        <taxon>Sordariomycetes</taxon>
        <taxon>Hypocreomycetidae</taxon>
        <taxon>Hypocreales</taxon>
        <taxon>Clavicipitaceae</taxon>
        <taxon>Metarhizium</taxon>
    </lineage>
</organism>
<name>A0A7D5UQH3_9HYPO</name>
<dbReference type="OrthoDB" id="5050740at2759"/>
<evidence type="ECO:0000313" key="1">
    <source>
        <dbReference type="EMBL" id="QLI64435.1"/>
    </source>
</evidence>